<dbReference type="AlphaFoldDB" id="A0A225M0B0"/>
<name>A0A225M0B0_9BURK</name>
<keyword evidence="6" id="KW-1185">Reference proteome</keyword>
<feature type="domain" description="HTH marR-type" evidence="4">
    <location>
        <begin position="19"/>
        <end position="151"/>
    </location>
</feature>
<proteinExistence type="predicted"/>
<dbReference type="GO" id="GO:0003700">
    <property type="term" value="F:DNA-binding transcription factor activity"/>
    <property type="evidence" value="ECO:0007669"/>
    <property type="project" value="InterPro"/>
</dbReference>
<dbReference type="Proteomes" id="UP000214603">
    <property type="component" value="Unassembled WGS sequence"/>
</dbReference>
<accession>A0A225M0B0</accession>
<dbReference type="PANTHER" id="PTHR42756">
    <property type="entry name" value="TRANSCRIPTIONAL REGULATOR, MARR"/>
    <property type="match status" value="1"/>
</dbReference>
<evidence type="ECO:0000256" key="1">
    <source>
        <dbReference type="ARBA" id="ARBA00023015"/>
    </source>
</evidence>
<dbReference type="Gene3D" id="1.10.10.10">
    <property type="entry name" value="Winged helix-like DNA-binding domain superfamily/Winged helix DNA-binding domain"/>
    <property type="match status" value="1"/>
</dbReference>
<dbReference type="InterPro" id="IPR036390">
    <property type="entry name" value="WH_DNA-bd_sf"/>
</dbReference>
<comment type="caution">
    <text evidence="5">The sequence shown here is derived from an EMBL/GenBank/DDBJ whole genome shotgun (WGS) entry which is preliminary data.</text>
</comment>
<dbReference type="Pfam" id="PF01047">
    <property type="entry name" value="MarR"/>
    <property type="match status" value="1"/>
</dbReference>
<keyword evidence="3" id="KW-0804">Transcription</keyword>
<evidence type="ECO:0000313" key="6">
    <source>
        <dbReference type="Proteomes" id="UP000214603"/>
    </source>
</evidence>
<dbReference type="OrthoDB" id="8759079at2"/>
<evidence type="ECO:0000259" key="4">
    <source>
        <dbReference type="PROSITE" id="PS50995"/>
    </source>
</evidence>
<dbReference type="InterPro" id="IPR000835">
    <property type="entry name" value="HTH_MarR-typ"/>
</dbReference>
<keyword evidence="2" id="KW-0238">DNA-binding</keyword>
<reference evidence="6" key="1">
    <citation type="submission" date="2017-06" db="EMBL/GenBank/DDBJ databases">
        <title>Herbaspirillum phytohormonus sp. nov., isolated from the root nodule of Robinia pseudoacacia in lead-zinc mine.</title>
        <authorList>
            <person name="Fan M."/>
            <person name="Lin Y."/>
        </authorList>
    </citation>
    <scope>NUCLEOTIDE SEQUENCE [LARGE SCALE GENOMIC DNA]</scope>
    <source>
        <strain evidence="6">SC-089</strain>
    </source>
</reference>
<dbReference type="GO" id="GO:0003677">
    <property type="term" value="F:DNA binding"/>
    <property type="evidence" value="ECO:0007669"/>
    <property type="project" value="UniProtKB-KW"/>
</dbReference>
<dbReference type="PROSITE" id="PS50995">
    <property type="entry name" value="HTH_MARR_2"/>
    <property type="match status" value="1"/>
</dbReference>
<protein>
    <submittedName>
        <fullName evidence="5">MarR family transcriptional regulator</fullName>
    </submittedName>
</protein>
<sequence length="188" mass="21569">MVSEGKNKVSERWQDIDPDDRLAHLIRHAARSLVRGLQIRLAEHNVLFGHWAFLRILWEEDGLTQHELNERAGLMEPTTYSALRAMESLGYIERKHMAGNRKNLYVFLTETGKQLQDKLVPLAQEVNSVSTRGLSDDDVQTCRRVLLGIASNMAHDEARFEDVGRRLPSTRELSVWIKQAEQLRANEA</sequence>
<evidence type="ECO:0000256" key="3">
    <source>
        <dbReference type="ARBA" id="ARBA00023163"/>
    </source>
</evidence>
<dbReference type="RefSeq" id="WP_088605573.1">
    <property type="nucleotide sequence ID" value="NZ_NJIH01000014.1"/>
</dbReference>
<gene>
    <name evidence="5" type="ORF">CEY11_21985</name>
</gene>
<dbReference type="SUPFAM" id="SSF46785">
    <property type="entry name" value="Winged helix' DNA-binding domain"/>
    <property type="match status" value="1"/>
</dbReference>
<keyword evidence="1" id="KW-0805">Transcription regulation</keyword>
<dbReference type="PANTHER" id="PTHR42756:SF1">
    <property type="entry name" value="TRANSCRIPTIONAL REPRESSOR OF EMRAB OPERON"/>
    <property type="match status" value="1"/>
</dbReference>
<dbReference type="SMART" id="SM00347">
    <property type="entry name" value="HTH_MARR"/>
    <property type="match status" value="1"/>
</dbReference>
<dbReference type="EMBL" id="NJIH01000014">
    <property type="protein sequence ID" value="OWT54825.1"/>
    <property type="molecule type" value="Genomic_DNA"/>
</dbReference>
<dbReference type="InterPro" id="IPR036388">
    <property type="entry name" value="WH-like_DNA-bd_sf"/>
</dbReference>
<evidence type="ECO:0000256" key="2">
    <source>
        <dbReference type="ARBA" id="ARBA00023125"/>
    </source>
</evidence>
<organism evidence="5 6">
    <name type="scientific">Candidimonas nitroreducens</name>
    <dbReference type="NCBI Taxonomy" id="683354"/>
    <lineage>
        <taxon>Bacteria</taxon>
        <taxon>Pseudomonadati</taxon>
        <taxon>Pseudomonadota</taxon>
        <taxon>Betaproteobacteria</taxon>
        <taxon>Burkholderiales</taxon>
        <taxon>Alcaligenaceae</taxon>
        <taxon>Candidimonas</taxon>
    </lineage>
</organism>
<evidence type="ECO:0000313" key="5">
    <source>
        <dbReference type="EMBL" id="OWT54825.1"/>
    </source>
</evidence>